<evidence type="ECO:0000256" key="6">
    <source>
        <dbReference type="ARBA" id="ARBA00023239"/>
    </source>
</evidence>
<evidence type="ECO:0000256" key="4">
    <source>
        <dbReference type="ARBA" id="ARBA00011233"/>
    </source>
</evidence>
<proteinExistence type="inferred from homology"/>
<dbReference type="OrthoDB" id="9805177at2"/>
<dbReference type="PANTHER" id="PTHR30246">
    <property type="entry name" value="2-KETO-3-DEOXY-6-PHOSPHOGLUCONATE ALDOLASE"/>
    <property type="match status" value="1"/>
</dbReference>
<keyword evidence="7" id="KW-0704">Schiff base</keyword>
<dbReference type="Gene3D" id="3.20.20.70">
    <property type="entry name" value="Aldolase class I"/>
    <property type="match status" value="1"/>
</dbReference>
<evidence type="ECO:0000256" key="3">
    <source>
        <dbReference type="ARBA" id="ARBA00006906"/>
    </source>
</evidence>
<comment type="subunit">
    <text evidence="4">Homotrimer.</text>
</comment>
<evidence type="ECO:0000256" key="5">
    <source>
        <dbReference type="ARBA" id="ARBA00013063"/>
    </source>
</evidence>
<name>A0A378JST7_9GAMM</name>
<keyword evidence="10" id="KW-1185">Reference proteome</keyword>
<protein>
    <recommendedName>
        <fullName evidence="5">2-dehydro-3-deoxy-phosphogluconate aldolase</fullName>
        <ecNumber evidence="5">4.1.2.14</ecNumber>
    </recommendedName>
</protein>
<evidence type="ECO:0000256" key="8">
    <source>
        <dbReference type="ARBA" id="ARBA00023277"/>
    </source>
</evidence>
<evidence type="ECO:0000256" key="7">
    <source>
        <dbReference type="ARBA" id="ARBA00023270"/>
    </source>
</evidence>
<comment type="catalytic activity">
    <reaction evidence="1">
        <text>2-dehydro-3-deoxy-6-phospho-D-gluconate = D-glyceraldehyde 3-phosphate + pyruvate</text>
        <dbReference type="Rhea" id="RHEA:17089"/>
        <dbReference type="ChEBI" id="CHEBI:15361"/>
        <dbReference type="ChEBI" id="CHEBI:57569"/>
        <dbReference type="ChEBI" id="CHEBI:59776"/>
        <dbReference type="EC" id="4.1.2.14"/>
    </reaction>
</comment>
<keyword evidence="8" id="KW-0119">Carbohydrate metabolism</keyword>
<dbReference type="GO" id="GO:0008675">
    <property type="term" value="F:2-dehydro-3-deoxy-phosphogluconate aldolase activity"/>
    <property type="evidence" value="ECO:0007669"/>
    <property type="project" value="UniProtKB-EC"/>
</dbReference>
<accession>A0A378JST7</accession>
<dbReference type="Proteomes" id="UP000254794">
    <property type="component" value="Unassembled WGS sequence"/>
</dbReference>
<dbReference type="CDD" id="cd00452">
    <property type="entry name" value="KDPG_aldolase"/>
    <property type="match status" value="1"/>
</dbReference>
<keyword evidence="9" id="KW-0808">Transferase</keyword>
<evidence type="ECO:0000256" key="2">
    <source>
        <dbReference type="ARBA" id="ARBA00004736"/>
    </source>
</evidence>
<dbReference type="NCBIfam" id="TIGR01182">
    <property type="entry name" value="eda"/>
    <property type="match status" value="1"/>
</dbReference>
<dbReference type="InterPro" id="IPR013785">
    <property type="entry name" value="Aldolase_TIM"/>
</dbReference>
<dbReference type="SUPFAM" id="SSF51569">
    <property type="entry name" value="Aldolase"/>
    <property type="match status" value="1"/>
</dbReference>
<dbReference type="EMBL" id="UGOD01000001">
    <property type="protein sequence ID" value="STX51232.1"/>
    <property type="molecule type" value="Genomic_DNA"/>
</dbReference>
<dbReference type="NCBIfam" id="NF004325">
    <property type="entry name" value="PRK05718.1"/>
    <property type="match status" value="1"/>
</dbReference>
<dbReference type="InterPro" id="IPR031338">
    <property type="entry name" value="KDPG/KHG_AS_2"/>
</dbReference>
<dbReference type="EC" id="4.1.2.14" evidence="5"/>
<gene>
    <name evidence="9" type="primary">eda_1</name>
    <name evidence="9" type="ORF">NCTC13316_01326</name>
</gene>
<keyword evidence="6" id="KW-0456">Lyase</keyword>
<dbReference type="InterPro" id="IPR000887">
    <property type="entry name" value="Aldlse_KDPG_KHG"/>
</dbReference>
<dbReference type="Pfam" id="PF01081">
    <property type="entry name" value="Aldolase"/>
    <property type="match status" value="1"/>
</dbReference>
<dbReference type="RefSeq" id="WP_115330880.1">
    <property type="nucleotide sequence ID" value="NZ_CAAAHP010000001.1"/>
</dbReference>
<dbReference type="InterPro" id="IPR031337">
    <property type="entry name" value="KDPG/KHG_AS_1"/>
</dbReference>
<dbReference type="GO" id="GO:0016740">
    <property type="term" value="F:transferase activity"/>
    <property type="evidence" value="ECO:0007669"/>
    <property type="project" value="UniProtKB-KW"/>
</dbReference>
<dbReference type="PANTHER" id="PTHR30246:SF1">
    <property type="entry name" value="2-DEHYDRO-3-DEOXY-6-PHOSPHOGALACTONATE ALDOLASE-RELATED"/>
    <property type="match status" value="1"/>
</dbReference>
<evidence type="ECO:0000256" key="1">
    <source>
        <dbReference type="ARBA" id="ARBA00000654"/>
    </source>
</evidence>
<dbReference type="AlphaFoldDB" id="A0A378JST7"/>
<sequence>MSLNNWSLQPDVLFNQGPIIPVLVIRHVEDAIPLATTLISCGITLFEVTLRTASALEIIYRLRKEFPDILIGAGTVTTPAQLEQVIQVGAQFAISPGLTRELLQTAKDSTIPLIPGIASISELMEGLQFGFNHFKFFPAAVAGGVNMLDSIHGPFPNVHFCPTGGINEHNFLDYLNLPNVSCVGGSWIVPEEAVKSKNWEKIRMLSSTAITQATSVLGKSVLQKN</sequence>
<comment type="similarity">
    <text evidence="3">Belongs to the KHG/KDPG aldolase family.</text>
</comment>
<dbReference type="PROSITE" id="PS00159">
    <property type="entry name" value="ALDOLASE_KDPG_KHG_1"/>
    <property type="match status" value="1"/>
</dbReference>
<evidence type="ECO:0000313" key="9">
    <source>
        <dbReference type="EMBL" id="STX51232.1"/>
    </source>
</evidence>
<comment type="pathway">
    <text evidence="2">Carbohydrate acid metabolism; 2-dehydro-3-deoxy-D-gluconate degradation; D-glyceraldehyde 3-phosphate and pyruvate from 2-dehydro-3-deoxy-D-gluconate: step 2/2.</text>
</comment>
<evidence type="ECO:0000313" key="10">
    <source>
        <dbReference type="Proteomes" id="UP000254794"/>
    </source>
</evidence>
<reference evidence="9 10" key="1">
    <citation type="submission" date="2018-06" db="EMBL/GenBank/DDBJ databases">
        <authorList>
            <consortium name="Pathogen Informatics"/>
            <person name="Doyle S."/>
        </authorList>
    </citation>
    <scope>NUCLEOTIDE SEQUENCE [LARGE SCALE GENOMIC DNA]</scope>
    <source>
        <strain evidence="9 10">NCTC13316</strain>
    </source>
</reference>
<dbReference type="PROSITE" id="PS00160">
    <property type="entry name" value="ALDOLASE_KDPG_KHG_2"/>
    <property type="match status" value="1"/>
</dbReference>
<organism evidence="9 10">
    <name type="scientific">Legionella busanensis</name>
    <dbReference type="NCBI Taxonomy" id="190655"/>
    <lineage>
        <taxon>Bacteria</taxon>
        <taxon>Pseudomonadati</taxon>
        <taxon>Pseudomonadota</taxon>
        <taxon>Gammaproteobacteria</taxon>
        <taxon>Legionellales</taxon>
        <taxon>Legionellaceae</taxon>
        <taxon>Legionella</taxon>
    </lineage>
</organism>